<dbReference type="SUPFAM" id="SSF52402">
    <property type="entry name" value="Adenine nucleotide alpha hydrolases-like"/>
    <property type="match status" value="1"/>
</dbReference>
<sequence>MTFGTSGPPAVVAKVVDMNEEPASRPVIVGVDGSEFSSAALRYAGTLAARFGARLEVITCIGMPDYLVVSSLESSEHPLTAGLEETARRLVEDALGRAFTGDRPTAIDVTVRFGAPGKVLVEESKRAQLLVVGRHGEGGFPGTSMGSVSKACAARSACPVVLVGQEPDSV</sequence>
<protein>
    <submittedName>
        <fullName evidence="3">Nucleotide-binding universal stress protein, UspA family</fullName>
    </submittedName>
</protein>
<dbReference type="PRINTS" id="PR01438">
    <property type="entry name" value="UNVRSLSTRESS"/>
</dbReference>
<name>A0A1H1ZJM6_9MICC</name>
<gene>
    <name evidence="3" type="ORF">SAMN04489743_2488</name>
</gene>
<reference evidence="4" key="1">
    <citation type="submission" date="2016-10" db="EMBL/GenBank/DDBJ databases">
        <authorList>
            <person name="Varghese N."/>
            <person name="Submissions S."/>
        </authorList>
    </citation>
    <scope>NUCLEOTIDE SEQUENCE [LARGE SCALE GENOMIC DNA]</scope>
    <source>
        <strain evidence="4">IMMIB L-1606</strain>
    </source>
</reference>
<evidence type="ECO:0000313" key="3">
    <source>
        <dbReference type="EMBL" id="SDT33860.1"/>
    </source>
</evidence>
<accession>A0A1H1ZJM6</accession>
<dbReference type="PANTHER" id="PTHR46268">
    <property type="entry name" value="STRESS RESPONSE PROTEIN NHAX"/>
    <property type="match status" value="1"/>
</dbReference>
<evidence type="ECO:0000313" key="4">
    <source>
        <dbReference type="Proteomes" id="UP000198751"/>
    </source>
</evidence>
<dbReference type="InterPro" id="IPR006015">
    <property type="entry name" value="Universal_stress_UspA"/>
</dbReference>
<evidence type="ECO:0000256" key="1">
    <source>
        <dbReference type="ARBA" id="ARBA00008791"/>
    </source>
</evidence>
<dbReference type="OrthoDB" id="3665908at2"/>
<evidence type="ECO:0000259" key="2">
    <source>
        <dbReference type="Pfam" id="PF00582"/>
    </source>
</evidence>
<dbReference type="CDD" id="cd00293">
    <property type="entry name" value="USP-like"/>
    <property type="match status" value="1"/>
</dbReference>
<dbReference type="Proteomes" id="UP000198751">
    <property type="component" value="Chromosome I"/>
</dbReference>
<dbReference type="AlphaFoldDB" id="A0A1H1ZJM6"/>
<organism evidence="3 4">
    <name type="scientific">Pseudarthrobacter equi</name>
    <dbReference type="NCBI Taxonomy" id="728066"/>
    <lineage>
        <taxon>Bacteria</taxon>
        <taxon>Bacillati</taxon>
        <taxon>Actinomycetota</taxon>
        <taxon>Actinomycetes</taxon>
        <taxon>Micrococcales</taxon>
        <taxon>Micrococcaceae</taxon>
        <taxon>Pseudarthrobacter</taxon>
    </lineage>
</organism>
<dbReference type="InterPro" id="IPR014729">
    <property type="entry name" value="Rossmann-like_a/b/a_fold"/>
</dbReference>
<comment type="similarity">
    <text evidence="1">Belongs to the universal stress protein A family.</text>
</comment>
<dbReference type="Gene3D" id="3.40.50.620">
    <property type="entry name" value="HUPs"/>
    <property type="match status" value="1"/>
</dbReference>
<dbReference type="EMBL" id="LT629779">
    <property type="protein sequence ID" value="SDT33860.1"/>
    <property type="molecule type" value="Genomic_DNA"/>
</dbReference>
<dbReference type="PANTHER" id="PTHR46268:SF6">
    <property type="entry name" value="UNIVERSAL STRESS PROTEIN UP12"/>
    <property type="match status" value="1"/>
</dbReference>
<feature type="domain" description="UspA" evidence="2">
    <location>
        <begin position="25"/>
        <end position="163"/>
    </location>
</feature>
<keyword evidence="4" id="KW-1185">Reference proteome</keyword>
<dbReference type="Pfam" id="PF00582">
    <property type="entry name" value="Usp"/>
    <property type="match status" value="1"/>
</dbReference>
<proteinExistence type="inferred from homology"/>
<dbReference type="InterPro" id="IPR006016">
    <property type="entry name" value="UspA"/>
</dbReference>